<dbReference type="EMBL" id="BAABME010007008">
    <property type="protein sequence ID" value="GAA0169884.1"/>
    <property type="molecule type" value="Genomic_DNA"/>
</dbReference>
<sequence>MQPPREYKDIQKLNGCLATLTRFISKSGERILPFFKNLRRASSTKFYWDDECSKAFEELKEYLSFARLLSQPDPEETLQLCLALSNGAMEPEMKRDQVWEF</sequence>
<protein>
    <recommendedName>
        <fullName evidence="3">Reverse transcriptase/retrotransposon-derived protein RNase H-like domain-containing protein</fullName>
    </recommendedName>
</protein>
<dbReference type="AlphaFoldDB" id="A0AAV3R1Y3"/>
<evidence type="ECO:0000313" key="2">
    <source>
        <dbReference type="Proteomes" id="UP001454036"/>
    </source>
</evidence>
<dbReference type="Proteomes" id="UP001454036">
    <property type="component" value="Unassembled WGS sequence"/>
</dbReference>
<proteinExistence type="predicted"/>
<dbReference type="SUPFAM" id="SSF56672">
    <property type="entry name" value="DNA/RNA polymerases"/>
    <property type="match status" value="1"/>
</dbReference>
<keyword evidence="2" id="KW-1185">Reference proteome</keyword>
<gene>
    <name evidence="1" type="ORF">LIER_24266</name>
</gene>
<organism evidence="1 2">
    <name type="scientific">Lithospermum erythrorhizon</name>
    <name type="common">Purple gromwell</name>
    <name type="synonym">Lithospermum officinale var. erythrorhizon</name>
    <dbReference type="NCBI Taxonomy" id="34254"/>
    <lineage>
        <taxon>Eukaryota</taxon>
        <taxon>Viridiplantae</taxon>
        <taxon>Streptophyta</taxon>
        <taxon>Embryophyta</taxon>
        <taxon>Tracheophyta</taxon>
        <taxon>Spermatophyta</taxon>
        <taxon>Magnoliopsida</taxon>
        <taxon>eudicotyledons</taxon>
        <taxon>Gunneridae</taxon>
        <taxon>Pentapetalae</taxon>
        <taxon>asterids</taxon>
        <taxon>lamiids</taxon>
        <taxon>Boraginales</taxon>
        <taxon>Boraginaceae</taxon>
        <taxon>Boraginoideae</taxon>
        <taxon>Lithospermeae</taxon>
        <taxon>Lithospermum</taxon>
    </lineage>
</organism>
<reference evidence="1 2" key="1">
    <citation type="submission" date="2024-01" db="EMBL/GenBank/DDBJ databases">
        <title>The complete chloroplast genome sequence of Lithospermum erythrorhizon: insights into the phylogenetic relationship among Boraginaceae species and the maternal lineages of purple gromwells.</title>
        <authorList>
            <person name="Okada T."/>
            <person name="Watanabe K."/>
        </authorList>
    </citation>
    <scope>NUCLEOTIDE SEQUENCE [LARGE SCALE GENOMIC DNA]</scope>
</reference>
<comment type="caution">
    <text evidence="1">The sequence shown here is derived from an EMBL/GenBank/DDBJ whole genome shotgun (WGS) entry which is preliminary data.</text>
</comment>
<evidence type="ECO:0000313" key="1">
    <source>
        <dbReference type="EMBL" id="GAA0169884.1"/>
    </source>
</evidence>
<name>A0AAV3R1Y3_LITER</name>
<dbReference type="Gene3D" id="3.30.70.270">
    <property type="match status" value="1"/>
</dbReference>
<accession>A0AAV3R1Y3</accession>
<dbReference type="InterPro" id="IPR043502">
    <property type="entry name" value="DNA/RNA_pol_sf"/>
</dbReference>
<dbReference type="InterPro" id="IPR043128">
    <property type="entry name" value="Rev_trsase/Diguanyl_cyclase"/>
</dbReference>
<evidence type="ECO:0008006" key="3">
    <source>
        <dbReference type="Google" id="ProtNLM"/>
    </source>
</evidence>